<sequence length="208" mass="24080">MNFIIAVLVLGTLCQNTLAGGNSDLDDIKRRFDRLEDRFYSERVNIVSKMLLQDAPPETEEKTFKNIGLSKSYFYENDKEKMKTWPEAVNYCKQLDAHLASPQNEAEFLRLKYADGIENCCSYWIDISDHVSEGTFLSQTSGLPAPYIDWGWGAPSSSTRDEDCVQLRGGYGHDMYDANCMDKNFYICEKNPEVPFFKRLWKWITELF</sequence>
<feature type="signal peptide" evidence="1">
    <location>
        <begin position="1"/>
        <end position="19"/>
    </location>
</feature>
<dbReference type="OrthoDB" id="538816at2759"/>
<feature type="domain" description="C-type lectin" evidence="2">
    <location>
        <begin position="70"/>
        <end position="189"/>
    </location>
</feature>
<dbReference type="AlphaFoldDB" id="A0A6P4I2U2"/>
<proteinExistence type="predicted"/>
<dbReference type="CDD" id="cd00037">
    <property type="entry name" value="CLECT"/>
    <property type="match status" value="1"/>
</dbReference>
<accession>A0A6P4I2U2</accession>
<dbReference type="InterPro" id="IPR016186">
    <property type="entry name" value="C-type_lectin-like/link_sf"/>
</dbReference>
<dbReference type="InterPro" id="IPR050111">
    <property type="entry name" value="C-type_lectin/snaclec_domain"/>
</dbReference>
<keyword evidence="3" id="KW-1185">Reference proteome</keyword>
<dbReference type="SMART" id="SM00034">
    <property type="entry name" value="CLECT"/>
    <property type="match status" value="1"/>
</dbReference>
<keyword evidence="1" id="KW-0732">Signal</keyword>
<dbReference type="PANTHER" id="PTHR22803">
    <property type="entry name" value="MANNOSE, PHOSPHOLIPASE, LECTIN RECEPTOR RELATED"/>
    <property type="match status" value="1"/>
</dbReference>
<name>A0A6P4I2U2_DROKI</name>
<dbReference type="Gene3D" id="3.10.100.10">
    <property type="entry name" value="Mannose-Binding Protein A, subunit A"/>
    <property type="match status" value="1"/>
</dbReference>
<reference evidence="4" key="2">
    <citation type="submission" date="2025-08" db="UniProtKB">
        <authorList>
            <consortium name="RefSeq"/>
        </authorList>
    </citation>
    <scope>IDENTIFICATION</scope>
    <source>
        <strain evidence="4">14028-0561.14</strain>
        <tissue evidence="4">Whole fly</tissue>
    </source>
</reference>
<evidence type="ECO:0000313" key="3">
    <source>
        <dbReference type="Proteomes" id="UP001652661"/>
    </source>
</evidence>
<protein>
    <submittedName>
        <fullName evidence="4">C-type lectin 37Db-like</fullName>
    </submittedName>
</protein>
<dbReference type="Pfam" id="PF00059">
    <property type="entry name" value="Lectin_C"/>
    <property type="match status" value="1"/>
</dbReference>
<reference evidence="3" key="1">
    <citation type="submission" date="2025-05" db="UniProtKB">
        <authorList>
            <consortium name="RefSeq"/>
        </authorList>
    </citation>
    <scope>NUCLEOTIDE SEQUENCE [LARGE SCALE GENOMIC DNA]</scope>
    <source>
        <strain evidence="3">14028-0561.14</strain>
    </source>
</reference>
<organism evidence="3 4">
    <name type="scientific">Drosophila kikkawai</name>
    <name type="common">Fruit fly</name>
    <dbReference type="NCBI Taxonomy" id="30033"/>
    <lineage>
        <taxon>Eukaryota</taxon>
        <taxon>Metazoa</taxon>
        <taxon>Ecdysozoa</taxon>
        <taxon>Arthropoda</taxon>
        <taxon>Hexapoda</taxon>
        <taxon>Insecta</taxon>
        <taxon>Pterygota</taxon>
        <taxon>Neoptera</taxon>
        <taxon>Endopterygota</taxon>
        <taxon>Diptera</taxon>
        <taxon>Brachycera</taxon>
        <taxon>Muscomorpha</taxon>
        <taxon>Ephydroidea</taxon>
        <taxon>Drosophilidae</taxon>
        <taxon>Drosophila</taxon>
        <taxon>Sophophora</taxon>
    </lineage>
</organism>
<dbReference type="SUPFAM" id="SSF56436">
    <property type="entry name" value="C-type lectin-like"/>
    <property type="match status" value="1"/>
</dbReference>
<feature type="chain" id="PRO_5028310501" evidence="1">
    <location>
        <begin position="20"/>
        <end position="208"/>
    </location>
</feature>
<evidence type="ECO:0000313" key="4">
    <source>
        <dbReference type="RefSeq" id="XP_017022460.1"/>
    </source>
</evidence>
<dbReference type="InterPro" id="IPR001304">
    <property type="entry name" value="C-type_lectin-like"/>
</dbReference>
<evidence type="ECO:0000259" key="2">
    <source>
        <dbReference type="PROSITE" id="PS50041"/>
    </source>
</evidence>
<dbReference type="GeneID" id="108074792"/>
<evidence type="ECO:0000256" key="1">
    <source>
        <dbReference type="SAM" id="SignalP"/>
    </source>
</evidence>
<dbReference type="Proteomes" id="UP001652661">
    <property type="component" value="Chromosome 2L"/>
</dbReference>
<dbReference type="InterPro" id="IPR016187">
    <property type="entry name" value="CTDL_fold"/>
</dbReference>
<dbReference type="PROSITE" id="PS50041">
    <property type="entry name" value="C_TYPE_LECTIN_2"/>
    <property type="match status" value="1"/>
</dbReference>
<dbReference type="RefSeq" id="XP_017022460.1">
    <property type="nucleotide sequence ID" value="XM_017166971.2"/>
</dbReference>
<gene>
    <name evidence="4" type="primary">LOC108074792</name>
</gene>